<dbReference type="GO" id="GO:0005774">
    <property type="term" value="C:vacuolar membrane"/>
    <property type="evidence" value="ECO:0007669"/>
    <property type="project" value="TreeGrafter"/>
</dbReference>
<evidence type="ECO:0000256" key="6">
    <source>
        <dbReference type="SAM" id="MobiDB-lite"/>
    </source>
</evidence>
<feature type="transmembrane region" description="Helical" evidence="7">
    <location>
        <begin position="94"/>
        <end position="115"/>
    </location>
</feature>
<dbReference type="AlphaFoldDB" id="A0A168RNY9"/>
<evidence type="ECO:0000256" key="4">
    <source>
        <dbReference type="ARBA" id="ARBA00022989"/>
    </source>
</evidence>
<dbReference type="InterPro" id="IPR013057">
    <property type="entry name" value="AA_transpt_TM"/>
</dbReference>
<evidence type="ECO:0000256" key="7">
    <source>
        <dbReference type="SAM" id="Phobius"/>
    </source>
</evidence>
<feature type="compositionally biased region" description="Basic and acidic residues" evidence="6">
    <location>
        <begin position="32"/>
        <end position="57"/>
    </location>
</feature>
<dbReference type="PANTHER" id="PTHR22950:SF666">
    <property type="entry name" value="VACUOLAR AMINO ACID TRANSPORTER 4"/>
    <property type="match status" value="1"/>
</dbReference>
<feature type="transmembrane region" description="Helical" evidence="7">
    <location>
        <begin position="322"/>
        <end position="341"/>
    </location>
</feature>
<dbReference type="EMBL" id="LT554731">
    <property type="protein sequence ID" value="SAM07194.1"/>
    <property type="molecule type" value="Genomic_DNA"/>
</dbReference>
<organism evidence="9">
    <name type="scientific">Absidia glauca</name>
    <name type="common">Pin mould</name>
    <dbReference type="NCBI Taxonomy" id="4829"/>
    <lineage>
        <taxon>Eukaryota</taxon>
        <taxon>Fungi</taxon>
        <taxon>Fungi incertae sedis</taxon>
        <taxon>Mucoromycota</taxon>
        <taxon>Mucoromycotina</taxon>
        <taxon>Mucoromycetes</taxon>
        <taxon>Mucorales</taxon>
        <taxon>Cunninghamellaceae</taxon>
        <taxon>Absidia</taxon>
    </lineage>
</organism>
<dbReference type="OMA" id="PITWVRK"/>
<feature type="transmembrane region" description="Helical" evidence="7">
    <location>
        <begin position="203"/>
        <end position="226"/>
    </location>
</feature>
<sequence>MASPHVSKRETNLLIQDDSGNIHHHRSTDSGTTEHGKIEDNTSMDKEKSFEEEQLEHVPEGTASSGKALFMLLKAFVGTGVVFLPGGFVSGGLIFSIALMVFIALVCLIAFQLLIQAQRTIGGDYGQVAYKLYGNWLRYLILFFLCLSQMGFVASYLIFISENLGLVVDQLSHCQRPFPANVFIWLVLLIIVPITWVRKIAKLSWNAIIADVFILFGLVSVIYFTSDQITQHGPGPNLRMINSNDFALMIGTAVFSFEGIGMVVPIIQGMKHPEQFPRVLTLGMIICTCLFVLIGTLGYLAFGENTQASVVSNLPPQNGLAITVQLFYAIAMILTSPFMLYPPLSIVERGLFGQHKSGRLHWKYKWGKNLVRSLIPIICAAVSFGVGSSGLSKFVALIGSLCCMPLCFIFPVTSNRWAKVGDIIMTLWGLGIMIFTLYVNIHSWIEPAGSSTESSTAICPA</sequence>
<dbReference type="Proteomes" id="UP000078561">
    <property type="component" value="Unassembled WGS sequence"/>
</dbReference>
<feature type="transmembrane region" description="Helical" evidence="7">
    <location>
        <begin position="279"/>
        <end position="302"/>
    </location>
</feature>
<comment type="subcellular location">
    <subcellularLocation>
        <location evidence="1">Membrane</location>
        <topology evidence="1">Multi-pass membrane protein</topology>
    </subcellularLocation>
</comment>
<reference evidence="9" key="1">
    <citation type="submission" date="2016-04" db="EMBL/GenBank/DDBJ databases">
        <authorList>
            <person name="Evans L.H."/>
            <person name="Alamgir A."/>
            <person name="Owens N."/>
            <person name="Weber N.D."/>
            <person name="Virtaneva K."/>
            <person name="Barbian K."/>
            <person name="Babar A."/>
            <person name="Rosenke K."/>
        </authorList>
    </citation>
    <scope>NUCLEOTIDE SEQUENCE [LARGE SCALE GENOMIC DNA]</scope>
    <source>
        <strain evidence="9">CBS 101.48</strain>
    </source>
</reference>
<keyword evidence="5 7" id="KW-0472">Membrane</keyword>
<dbReference type="Pfam" id="PF01490">
    <property type="entry name" value="Aa_trans"/>
    <property type="match status" value="1"/>
</dbReference>
<dbReference type="InParanoid" id="A0A168RNY9"/>
<feature type="transmembrane region" description="Helical" evidence="7">
    <location>
        <begin position="369"/>
        <end position="388"/>
    </location>
</feature>
<evidence type="ECO:0000259" key="8">
    <source>
        <dbReference type="Pfam" id="PF01490"/>
    </source>
</evidence>
<dbReference type="GO" id="GO:0015179">
    <property type="term" value="F:L-amino acid transmembrane transporter activity"/>
    <property type="evidence" value="ECO:0007669"/>
    <property type="project" value="TreeGrafter"/>
</dbReference>
<feature type="transmembrane region" description="Helical" evidence="7">
    <location>
        <begin position="246"/>
        <end position="267"/>
    </location>
</feature>
<evidence type="ECO:0000256" key="2">
    <source>
        <dbReference type="ARBA" id="ARBA00008066"/>
    </source>
</evidence>
<evidence type="ECO:0000256" key="1">
    <source>
        <dbReference type="ARBA" id="ARBA00004141"/>
    </source>
</evidence>
<evidence type="ECO:0000256" key="5">
    <source>
        <dbReference type="ARBA" id="ARBA00023136"/>
    </source>
</evidence>
<feature type="transmembrane region" description="Helical" evidence="7">
    <location>
        <begin position="136"/>
        <end position="158"/>
    </location>
</feature>
<accession>A0A168RNY9</accession>
<comment type="similarity">
    <text evidence="2">Belongs to the amino acid/polyamine transporter 2 family.</text>
</comment>
<dbReference type="OrthoDB" id="1684102at2759"/>
<evidence type="ECO:0000313" key="9">
    <source>
        <dbReference type="EMBL" id="SAM07194.1"/>
    </source>
</evidence>
<dbReference type="Gene3D" id="1.20.1740.10">
    <property type="entry name" value="Amino acid/polyamine transporter I"/>
    <property type="match status" value="1"/>
</dbReference>
<protein>
    <recommendedName>
        <fullName evidence="8">Amino acid transporter transmembrane domain-containing protein</fullName>
    </recommendedName>
</protein>
<feature type="transmembrane region" description="Helical" evidence="7">
    <location>
        <begin position="178"/>
        <end position="196"/>
    </location>
</feature>
<feature type="domain" description="Amino acid transporter transmembrane" evidence="8">
    <location>
        <begin position="62"/>
        <end position="413"/>
    </location>
</feature>
<feature type="transmembrane region" description="Helical" evidence="7">
    <location>
        <begin position="394"/>
        <end position="412"/>
    </location>
</feature>
<feature type="transmembrane region" description="Helical" evidence="7">
    <location>
        <begin position="68"/>
        <end position="88"/>
    </location>
</feature>
<gene>
    <name evidence="9" type="primary">ABSGL_12833.1 scaffold 13518</name>
</gene>
<proteinExistence type="inferred from homology"/>
<name>A0A168RNY9_ABSGL</name>
<feature type="region of interest" description="Disordered" evidence="6">
    <location>
        <begin position="1"/>
        <end position="57"/>
    </location>
</feature>
<keyword evidence="4 7" id="KW-1133">Transmembrane helix</keyword>
<dbReference type="STRING" id="4829.A0A168RNY9"/>
<keyword evidence="10" id="KW-1185">Reference proteome</keyword>
<evidence type="ECO:0000313" key="10">
    <source>
        <dbReference type="Proteomes" id="UP000078561"/>
    </source>
</evidence>
<feature type="transmembrane region" description="Helical" evidence="7">
    <location>
        <begin position="424"/>
        <end position="445"/>
    </location>
</feature>
<evidence type="ECO:0000256" key="3">
    <source>
        <dbReference type="ARBA" id="ARBA00022692"/>
    </source>
</evidence>
<dbReference type="PANTHER" id="PTHR22950">
    <property type="entry name" value="AMINO ACID TRANSPORTER"/>
    <property type="match status" value="1"/>
</dbReference>
<keyword evidence="3 7" id="KW-0812">Transmembrane</keyword>